<keyword evidence="3" id="KW-1185">Reference proteome</keyword>
<protein>
    <submittedName>
        <fullName evidence="2">Uncharacterized protein</fullName>
    </submittedName>
</protein>
<gene>
    <name evidence="2" type="ORF">MsAm2_14550</name>
</gene>
<accession>A0AA96ZY12</accession>
<keyword evidence="1" id="KW-0472">Membrane</keyword>
<evidence type="ECO:0000256" key="1">
    <source>
        <dbReference type="SAM" id="Phobius"/>
    </source>
</evidence>
<proteinExistence type="predicted"/>
<organism evidence="2 3">
    <name type="scientific">Methanolapillus ohkumae</name>
    <dbReference type="NCBI Taxonomy" id="3028298"/>
    <lineage>
        <taxon>Archaea</taxon>
        <taxon>Methanobacteriati</taxon>
        <taxon>Methanobacteriota</taxon>
        <taxon>Stenosarchaea group</taxon>
        <taxon>Methanomicrobia</taxon>
        <taxon>Methanosarcinales</taxon>
        <taxon>Methanosarcinaceae</taxon>
        <taxon>Methanolapillus</taxon>
    </lineage>
</organism>
<name>A0AA96ZY12_9EURY</name>
<evidence type="ECO:0000313" key="3">
    <source>
        <dbReference type="Proteomes" id="UP001304970"/>
    </source>
</evidence>
<dbReference type="EMBL" id="CP131061">
    <property type="protein sequence ID" value="WNY27652.1"/>
    <property type="molecule type" value="Genomic_DNA"/>
</dbReference>
<dbReference type="AlphaFoldDB" id="A0AA96ZY12"/>
<feature type="transmembrane region" description="Helical" evidence="1">
    <location>
        <begin position="6"/>
        <end position="25"/>
    </location>
</feature>
<reference evidence="2 3" key="1">
    <citation type="submission" date="2023-07" db="EMBL/GenBank/DDBJ databases">
        <title>Closed genome sequence of Methanosarcinaceae archaeon Am2.</title>
        <authorList>
            <person name="Poehlein A."/>
            <person name="Protasov E."/>
            <person name="Platt K."/>
            <person name="Reeh H."/>
            <person name="Daniel R."/>
            <person name="Brune A."/>
        </authorList>
    </citation>
    <scope>NUCLEOTIDE SEQUENCE [LARGE SCALE GENOMIC DNA]</scope>
    <source>
        <strain evidence="2 3">Am2</strain>
    </source>
</reference>
<keyword evidence="1" id="KW-0812">Transmembrane</keyword>
<dbReference type="Proteomes" id="UP001304970">
    <property type="component" value="Chromosome"/>
</dbReference>
<evidence type="ECO:0000313" key="2">
    <source>
        <dbReference type="EMBL" id="WNY27652.1"/>
    </source>
</evidence>
<dbReference type="GeneID" id="89228878"/>
<sequence length="166" mass="18483">MNQKQVTIIVFLGCLLLVLLGIVYYQSLNPNGSDSPVYSYTFSNITYPELSQKSDVVLSGVVIHVADPIPINKSTSTSPEISSHDFISGGSSYSDVTILVNQCYQGSSISDFAVIRIFDHNFYDNYNWGDFFVFYLIEDPGVTKDVGPMHYLIMTPRGQIRCQNGT</sequence>
<dbReference type="RefSeq" id="WP_338097611.1">
    <property type="nucleotide sequence ID" value="NZ_CP131061.1"/>
</dbReference>
<keyword evidence="1" id="KW-1133">Transmembrane helix</keyword>